<reference evidence="1 2" key="1">
    <citation type="journal article" date="2018" name="BMC Genomics">
        <title>Comparative genome analyses reveal sequence features reflecting distinct modes of host-adaptation between dicot and monocot powdery mildew.</title>
        <authorList>
            <person name="Wu Y."/>
            <person name="Ma X."/>
            <person name="Pan Z."/>
            <person name="Kale S.D."/>
            <person name="Song Y."/>
            <person name="King H."/>
            <person name="Zhang Q."/>
            <person name="Presley C."/>
            <person name="Deng X."/>
            <person name="Wei C.I."/>
            <person name="Xiao S."/>
        </authorList>
    </citation>
    <scope>NUCLEOTIDE SEQUENCE [LARGE SCALE GENOMIC DNA]</scope>
    <source>
        <strain evidence="1">UCSC1</strain>
    </source>
</reference>
<feature type="non-terminal residue" evidence="1">
    <location>
        <position position="1"/>
    </location>
</feature>
<comment type="caution">
    <text evidence="1">The sequence shown here is derived from an EMBL/GenBank/DDBJ whole genome shotgun (WGS) entry which is preliminary data.</text>
</comment>
<sequence>IRNLRKCLCIRGVWVLKDIRTTVARSLYNLINENEPTAWKPEDLVNYFNSYGPFNSSNPVLRRFVGDICTSNDDKQNIDEKYKLDNLLPTPHGVPETDINLALVKNYSRELANLAKMYS</sequence>
<dbReference type="AlphaFoldDB" id="A0A420H7J7"/>
<dbReference type="Proteomes" id="UP000285405">
    <property type="component" value="Unassembled WGS sequence"/>
</dbReference>
<evidence type="ECO:0000313" key="2">
    <source>
        <dbReference type="Proteomes" id="UP000285405"/>
    </source>
</evidence>
<gene>
    <name evidence="1" type="ORF">GcC1_221032</name>
</gene>
<proteinExistence type="predicted"/>
<dbReference type="EMBL" id="MCBR01022157">
    <property type="protein sequence ID" value="RKF53397.1"/>
    <property type="molecule type" value="Genomic_DNA"/>
</dbReference>
<organism evidence="1 2">
    <name type="scientific">Golovinomyces cichoracearum</name>
    <dbReference type="NCBI Taxonomy" id="62708"/>
    <lineage>
        <taxon>Eukaryota</taxon>
        <taxon>Fungi</taxon>
        <taxon>Dikarya</taxon>
        <taxon>Ascomycota</taxon>
        <taxon>Pezizomycotina</taxon>
        <taxon>Leotiomycetes</taxon>
        <taxon>Erysiphales</taxon>
        <taxon>Erysiphaceae</taxon>
        <taxon>Golovinomyces</taxon>
    </lineage>
</organism>
<accession>A0A420H7J7</accession>
<name>A0A420H7J7_9PEZI</name>
<evidence type="ECO:0000313" key="1">
    <source>
        <dbReference type="EMBL" id="RKF53397.1"/>
    </source>
</evidence>
<protein>
    <submittedName>
        <fullName evidence="1">Uncharacterized protein</fullName>
    </submittedName>
</protein>